<dbReference type="NCBIfam" id="TIGR00632">
    <property type="entry name" value="vsr"/>
    <property type="match status" value="1"/>
</dbReference>
<dbReference type="Pfam" id="PF03852">
    <property type="entry name" value="Vsr"/>
    <property type="match status" value="1"/>
</dbReference>
<evidence type="ECO:0000313" key="7">
    <source>
        <dbReference type="EMBL" id="CUV47022.1"/>
    </source>
</evidence>
<keyword evidence="5 6" id="KW-0234">DNA repair</keyword>
<comment type="similarity">
    <text evidence="6">Belongs to the vsr family.</text>
</comment>
<keyword evidence="1 6" id="KW-0540">Nuclease</keyword>
<dbReference type="PIRSF" id="PIRSF018267">
    <property type="entry name" value="VSR_endonuc"/>
    <property type="match status" value="1"/>
</dbReference>
<proteinExistence type="inferred from homology"/>
<gene>
    <name evidence="7" type="primary">vsr</name>
    <name evidence="7" type="ORF">TO10_v1_800011</name>
</gene>
<dbReference type="CDD" id="cd00221">
    <property type="entry name" value="Vsr"/>
    <property type="match status" value="1"/>
</dbReference>
<name>A0A0S4WKZ4_RALSL</name>
<dbReference type="SUPFAM" id="SSF52980">
    <property type="entry name" value="Restriction endonuclease-like"/>
    <property type="match status" value="1"/>
</dbReference>
<evidence type="ECO:0000256" key="6">
    <source>
        <dbReference type="PIRNR" id="PIRNR018267"/>
    </source>
</evidence>
<organism evidence="7">
    <name type="scientific">Ralstonia solanacearum</name>
    <name type="common">Pseudomonas solanacearum</name>
    <dbReference type="NCBI Taxonomy" id="305"/>
    <lineage>
        <taxon>Bacteria</taxon>
        <taxon>Pseudomonadati</taxon>
        <taxon>Pseudomonadota</taxon>
        <taxon>Betaproteobacteria</taxon>
        <taxon>Burkholderiales</taxon>
        <taxon>Burkholderiaceae</taxon>
        <taxon>Ralstonia</taxon>
        <taxon>Ralstonia solanacearum species complex</taxon>
    </lineage>
</organism>
<evidence type="ECO:0000256" key="3">
    <source>
        <dbReference type="ARBA" id="ARBA00022763"/>
    </source>
</evidence>
<dbReference type="Gene3D" id="3.40.960.10">
    <property type="entry name" value="VSR Endonuclease"/>
    <property type="match status" value="1"/>
</dbReference>
<keyword evidence="4 6" id="KW-0378">Hydrolase</keyword>
<reference evidence="7" key="1">
    <citation type="submission" date="2015-10" db="EMBL/GenBank/DDBJ databases">
        <authorList>
            <person name="Gilbert D.G."/>
        </authorList>
    </citation>
    <scope>NUCLEOTIDE SEQUENCE</scope>
    <source>
        <strain evidence="7">Phyl III-seqv23</strain>
    </source>
</reference>
<keyword evidence="2 6" id="KW-0255">Endonuclease</keyword>
<accession>A0A0S4WKZ4</accession>
<dbReference type="GO" id="GO:0004519">
    <property type="term" value="F:endonuclease activity"/>
    <property type="evidence" value="ECO:0007669"/>
    <property type="project" value="UniProtKB-KW"/>
</dbReference>
<dbReference type="GO" id="GO:0006298">
    <property type="term" value="P:mismatch repair"/>
    <property type="evidence" value="ECO:0007669"/>
    <property type="project" value="UniProtKB-UniRule"/>
</dbReference>
<dbReference type="EC" id="3.1.-.-" evidence="6"/>
<evidence type="ECO:0000256" key="4">
    <source>
        <dbReference type="ARBA" id="ARBA00022801"/>
    </source>
</evidence>
<dbReference type="InterPro" id="IPR004603">
    <property type="entry name" value="DNA_mismatch_endonuc_vsr"/>
</dbReference>
<dbReference type="AlphaFoldDB" id="A0A0S4WKZ4"/>
<keyword evidence="3 6" id="KW-0227">DNA damage</keyword>
<sequence length="145" mass="17215">MPLLTHERRIMDSVSVARRSEIMARVRSRDTKPELLVRRLIYAMGYRYRLHAKDLPGKPDLVFRSRRKVVFVHGCFWHRHPGCALARLPKSRREFWLPKLAANRKRDIKNERALQDAGWKTLVVWECELSGLLRLKKKIKDFLDA</sequence>
<evidence type="ECO:0000256" key="1">
    <source>
        <dbReference type="ARBA" id="ARBA00022722"/>
    </source>
</evidence>
<dbReference type="InterPro" id="IPR011335">
    <property type="entry name" value="Restrct_endonuc-II-like"/>
</dbReference>
<evidence type="ECO:0000256" key="5">
    <source>
        <dbReference type="ARBA" id="ARBA00023204"/>
    </source>
</evidence>
<evidence type="ECO:0000256" key="2">
    <source>
        <dbReference type="ARBA" id="ARBA00022759"/>
    </source>
</evidence>
<dbReference type="EMBL" id="LN899827">
    <property type="protein sequence ID" value="CUV47022.1"/>
    <property type="molecule type" value="Genomic_DNA"/>
</dbReference>
<dbReference type="REBASE" id="134462">
    <property type="entry name" value="V.Rso239ORF800012P"/>
</dbReference>
<comment type="function">
    <text evidence="6">May nick specific sequences that contain T:G mispairs resulting from m5C-deamination.</text>
</comment>
<protein>
    <recommendedName>
        <fullName evidence="6">Very short patch repair endonuclease</fullName>
        <ecNumber evidence="6">3.1.-.-</ecNumber>
    </recommendedName>
</protein>
<dbReference type="GO" id="GO:0016787">
    <property type="term" value="F:hydrolase activity"/>
    <property type="evidence" value="ECO:0007669"/>
    <property type="project" value="UniProtKB-KW"/>
</dbReference>